<dbReference type="InterPro" id="IPR011009">
    <property type="entry name" value="Kinase-like_dom_sf"/>
</dbReference>
<evidence type="ECO:0000313" key="1">
    <source>
        <dbReference type="EMBL" id="XDK35150.1"/>
    </source>
</evidence>
<dbReference type="AlphaFoldDB" id="A0AB39HXK1"/>
<reference evidence="1" key="1">
    <citation type="submission" date="2024-07" db="EMBL/GenBank/DDBJ databases">
        <title>Identification and characteristics of a novel species of coltsfoot's symbiotic bacteria.</title>
        <authorList>
            <person name="Juszczyk A."/>
            <person name="Jasielczuk I."/>
            <person name="Gurgul A."/>
            <person name="Rogala M."/>
            <person name="Kowalczyk A."/>
            <person name="Szmatola T."/>
            <person name="Kosecka-Strojek M."/>
            <person name="Arent Z."/>
            <person name="Latowski D."/>
        </authorList>
    </citation>
    <scope>NUCLEOTIDE SEQUENCE</scope>
    <source>
        <strain evidence="1">Hg7Tf</strain>
    </source>
</reference>
<organism evidence="1">
    <name type="scientific">Pseudomonas sp. Hg7Tf</name>
    <dbReference type="NCBI Taxonomy" id="3236988"/>
    <lineage>
        <taxon>Bacteria</taxon>
        <taxon>Pseudomonadati</taxon>
        <taxon>Pseudomonadota</taxon>
        <taxon>Gammaproteobacteria</taxon>
        <taxon>Pseudomonadales</taxon>
        <taxon>Pseudomonadaceae</taxon>
        <taxon>Pseudomonas</taxon>
    </lineage>
</organism>
<sequence length="284" mass="32803">MRHLRSLTRALHKQQIEGITFYLDPQQHQALATAVRSFITAPQQHTALDVPEATRGVFLLHGERKWVLKHNRLTHWKKQLQNYLGLKKAFGLHDLTNEFINLWAVSAKSACAPSIAAFGYKGRFPFLKEEYLLVGFLEDHCSVDERLTAHPEQAATLLPEVFRLFARMLDEGFVHMDPHPKNILIAPDGGLRLIDFECCAHSVLDRDFSLGFLMGYFFHYWIKRFISLDDYRACCEQYLQAEQPTLQRSVFMPVYERFLNGKVSRTTRYSILTCPKAQAAFKAL</sequence>
<dbReference type="SUPFAM" id="SSF56112">
    <property type="entry name" value="Protein kinase-like (PK-like)"/>
    <property type="match status" value="1"/>
</dbReference>
<gene>
    <name evidence="1" type="ORF">AB4Y39_15700</name>
</gene>
<protein>
    <submittedName>
        <fullName evidence="1">Phosphotransferase</fullName>
    </submittedName>
</protein>
<dbReference type="Pfam" id="PF06293">
    <property type="entry name" value="Kdo"/>
    <property type="match status" value="1"/>
</dbReference>
<name>A0AB39HXK1_9PSED</name>
<dbReference type="RefSeq" id="WP_280042432.1">
    <property type="nucleotide sequence ID" value="NZ_CP162607.1"/>
</dbReference>
<dbReference type="Gene3D" id="3.90.1200.10">
    <property type="match status" value="1"/>
</dbReference>
<proteinExistence type="predicted"/>
<accession>A0AB39HXK1</accession>
<dbReference type="EMBL" id="CP162607">
    <property type="protein sequence ID" value="XDK35150.1"/>
    <property type="molecule type" value="Genomic_DNA"/>
</dbReference>